<evidence type="ECO:0008006" key="5">
    <source>
        <dbReference type="Google" id="ProtNLM"/>
    </source>
</evidence>
<gene>
    <name evidence="3" type="ORF">PBS001_LOCUS3322</name>
</gene>
<keyword evidence="2" id="KW-0732">Signal</keyword>
<sequence length="213" mass="22611">MVFKSCFFTACGITLVIADTGSDSLTMSVGTNGTIVQAKTGLQNGKEKKMCECKDDDMNVCQNSTNPTVTSGTVPQFGECSDQLQCIDSYGYISTSKEEGPICAEKLHCLQEVNTTATAPASICHTCMSCIAQNDAAEKQLATAKRFNCATICPKEILDTVKERNAAGVGIADSFEVTPPPSGSEDDQTGSGSDDDGPGTMKREEEEMKERGD</sequence>
<feature type="signal peptide" evidence="2">
    <location>
        <begin position="1"/>
        <end position="18"/>
    </location>
</feature>
<comment type="caution">
    <text evidence="3">The sequence shown here is derived from an EMBL/GenBank/DDBJ whole genome shotgun (WGS) entry which is preliminary data.</text>
</comment>
<feature type="compositionally biased region" description="Acidic residues" evidence="1">
    <location>
        <begin position="184"/>
        <end position="197"/>
    </location>
</feature>
<feature type="chain" id="PRO_5045909793" description="Secreted protein" evidence="2">
    <location>
        <begin position="19"/>
        <end position="213"/>
    </location>
</feature>
<protein>
    <recommendedName>
        <fullName evidence="5">Secreted protein</fullName>
    </recommendedName>
</protein>
<dbReference type="Proteomes" id="UP001158986">
    <property type="component" value="Unassembled WGS sequence"/>
</dbReference>
<reference evidence="3 4" key="1">
    <citation type="submission" date="2021-11" db="EMBL/GenBank/DDBJ databases">
        <authorList>
            <person name="Islam A."/>
            <person name="Islam S."/>
            <person name="Flora M.S."/>
            <person name="Rahman M."/>
            <person name="Ziaur R.M."/>
            <person name="Epstein J.H."/>
            <person name="Hassan M."/>
            <person name="Klassen M."/>
            <person name="Woodard K."/>
            <person name="Webb A."/>
            <person name="Webby R.J."/>
            <person name="El Zowalaty M.E."/>
        </authorList>
    </citation>
    <scope>NUCLEOTIDE SEQUENCE [LARGE SCALE GENOMIC DNA]</scope>
    <source>
        <strain evidence="3">Pbs1</strain>
    </source>
</reference>
<keyword evidence="4" id="KW-1185">Reference proteome</keyword>
<feature type="region of interest" description="Disordered" evidence="1">
    <location>
        <begin position="171"/>
        <end position="213"/>
    </location>
</feature>
<evidence type="ECO:0000313" key="3">
    <source>
        <dbReference type="EMBL" id="CAH0516670.1"/>
    </source>
</evidence>
<proteinExistence type="predicted"/>
<feature type="compositionally biased region" description="Basic and acidic residues" evidence="1">
    <location>
        <begin position="201"/>
        <end position="213"/>
    </location>
</feature>
<organism evidence="3 4">
    <name type="scientific">Peronospora belbahrii</name>
    <dbReference type="NCBI Taxonomy" id="622444"/>
    <lineage>
        <taxon>Eukaryota</taxon>
        <taxon>Sar</taxon>
        <taxon>Stramenopiles</taxon>
        <taxon>Oomycota</taxon>
        <taxon>Peronosporomycetes</taxon>
        <taxon>Peronosporales</taxon>
        <taxon>Peronosporaceae</taxon>
        <taxon>Peronospora</taxon>
    </lineage>
</organism>
<name>A0ABN8CV14_9STRA</name>
<dbReference type="EMBL" id="CAKLCB010000192">
    <property type="protein sequence ID" value="CAH0516670.1"/>
    <property type="molecule type" value="Genomic_DNA"/>
</dbReference>
<accession>A0ABN8CV14</accession>
<evidence type="ECO:0000313" key="4">
    <source>
        <dbReference type="Proteomes" id="UP001158986"/>
    </source>
</evidence>
<evidence type="ECO:0000256" key="2">
    <source>
        <dbReference type="SAM" id="SignalP"/>
    </source>
</evidence>
<evidence type="ECO:0000256" key="1">
    <source>
        <dbReference type="SAM" id="MobiDB-lite"/>
    </source>
</evidence>